<protein>
    <submittedName>
        <fullName evidence="1">Uncharacterized protein</fullName>
    </submittedName>
</protein>
<gene>
    <name evidence="1" type="ORF">RVF87_15595</name>
</gene>
<evidence type="ECO:0000313" key="1">
    <source>
        <dbReference type="EMBL" id="WYY06480.1"/>
    </source>
</evidence>
<dbReference type="RefSeq" id="WP_066162772.1">
    <property type="nucleotide sequence ID" value="NZ_CP136137.1"/>
</dbReference>
<reference evidence="1 2" key="1">
    <citation type="journal article" date="2023" name="Virus Evol.">
        <title>Computational host range prediction-The good, the bad, and the ugly.</title>
        <authorList>
            <person name="Howell A.A."/>
            <person name="Versoza C.J."/>
            <person name="Pfeifer S.P."/>
        </authorList>
    </citation>
    <scope>NUCLEOTIDE SEQUENCE [LARGE SCALE GENOMIC DNA]</scope>
    <source>
        <strain evidence="1 2">1610/1b</strain>
    </source>
</reference>
<sequence length="111" mass="11196">MTDASTPGADAADGADPVQTLLLGFANQIDQLAGLVAGIGGPATGSSPIPELLGELGTLVKEFGDLLARLIAAFIAVLEAIAEMLRSDGPAQSPVTTHFQPIAVNIAPEHP</sequence>
<name>A0ABZ2TYI7_9ACTN</name>
<accession>A0ABZ2TYI7</accession>
<dbReference type="EMBL" id="CP136137">
    <property type="protein sequence ID" value="WYY06480.1"/>
    <property type="molecule type" value="Genomic_DNA"/>
</dbReference>
<dbReference type="Proteomes" id="UP001479933">
    <property type="component" value="Chromosome"/>
</dbReference>
<organism evidence="1 2">
    <name type="scientific">Gordonia hydrophobica</name>
    <dbReference type="NCBI Taxonomy" id="40516"/>
    <lineage>
        <taxon>Bacteria</taxon>
        <taxon>Bacillati</taxon>
        <taxon>Actinomycetota</taxon>
        <taxon>Actinomycetes</taxon>
        <taxon>Mycobacteriales</taxon>
        <taxon>Gordoniaceae</taxon>
        <taxon>Gordonia</taxon>
    </lineage>
</organism>
<proteinExistence type="predicted"/>
<keyword evidence="2" id="KW-1185">Reference proteome</keyword>
<evidence type="ECO:0000313" key="2">
    <source>
        <dbReference type="Proteomes" id="UP001479933"/>
    </source>
</evidence>